<accession>A0AAW2GW59</accession>
<protein>
    <recommendedName>
        <fullName evidence="3">Secreted protein</fullName>
    </recommendedName>
</protein>
<evidence type="ECO:0008006" key="3">
    <source>
        <dbReference type="Google" id="ProtNLM"/>
    </source>
</evidence>
<sequence length="79" mass="9051">MRSLIYIAVCSFHRLLNSCLEPLRVLPNIERVFNTARNDVRSTIVKLTRRITKSSCSSVFPTITARSDLYFIAVPSIDY</sequence>
<keyword evidence="2" id="KW-1185">Reference proteome</keyword>
<evidence type="ECO:0000313" key="1">
    <source>
        <dbReference type="EMBL" id="KAL0131535.1"/>
    </source>
</evidence>
<gene>
    <name evidence="1" type="ORF">PUN28_002819</name>
</gene>
<evidence type="ECO:0000313" key="2">
    <source>
        <dbReference type="Proteomes" id="UP001430953"/>
    </source>
</evidence>
<dbReference type="AlphaFoldDB" id="A0AAW2GW59"/>
<dbReference type="Proteomes" id="UP001430953">
    <property type="component" value="Unassembled WGS sequence"/>
</dbReference>
<organism evidence="1 2">
    <name type="scientific">Cardiocondyla obscurior</name>
    <dbReference type="NCBI Taxonomy" id="286306"/>
    <lineage>
        <taxon>Eukaryota</taxon>
        <taxon>Metazoa</taxon>
        <taxon>Ecdysozoa</taxon>
        <taxon>Arthropoda</taxon>
        <taxon>Hexapoda</taxon>
        <taxon>Insecta</taxon>
        <taxon>Pterygota</taxon>
        <taxon>Neoptera</taxon>
        <taxon>Endopterygota</taxon>
        <taxon>Hymenoptera</taxon>
        <taxon>Apocrita</taxon>
        <taxon>Aculeata</taxon>
        <taxon>Formicoidea</taxon>
        <taxon>Formicidae</taxon>
        <taxon>Myrmicinae</taxon>
        <taxon>Cardiocondyla</taxon>
    </lineage>
</organism>
<proteinExistence type="predicted"/>
<dbReference type="EMBL" id="JADYXP020000002">
    <property type="protein sequence ID" value="KAL0131535.1"/>
    <property type="molecule type" value="Genomic_DNA"/>
</dbReference>
<name>A0AAW2GW59_9HYME</name>
<reference evidence="1 2" key="1">
    <citation type="submission" date="2023-03" db="EMBL/GenBank/DDBJ databases">
        <title>High recombination rates correlate with genetic variation in Cardiocondyla obscurior ants.</title>
        <authorList>
            <person name="Errbii M."/>
        </authorList>
    </citation>
    <scope>NUCLEOTIDE SEQUENCE [LARGE SCALE GENOMIC DNA]</scope>
    <source>
        <strain evidence="1">Alpha-2009</strain>
        <tissue evidence="1">Whole body</tissue>
    </source>
</reference>
<comment type="caution">
    <text evidence="1">The sequence shown here is derived from an EMBL/GenBank/DDBJ whole genome shotgun (WGS) entry which is preliminary data.</text>
</comment>